<evidence type="ECO:0000256" key="8">
    <source>
        <dbReference type="ARBA" id="ARBA00023136"/>
    </source>
</evidence>
<organism evidence="12 13">
    <name type="scientific">Diabrotica balteata</name>
    <name type="common">Banded cucumber beetle</name>
    <dbReference type="NCBI Taxonomy" id="107213"/>
    <lineage>
        <taxon>Eukaryota</taxon>
        <taxon>Metazoa</taxon>
        <taxon>Ecdysozoa</taxon>
        <taxon>Arthropoda</taxon>
        <taxon>Hexapoda</taxon>
        <taxon>Insecta</taxon>
        <taxon>Pterygota</taxon>
        <taxon>Neoptera</taxon>
        <taxon>Endopterygota</taxon>
        <taxon>Coleoptera</taxon>
        <taxon>Polyphaga</taxon>
        <taxon>Cucujiformia</taxon>
        <taxon>Chrysomeloidea</taxon>
        <taxon>Chrysomelidae</taxon>
        <taxon>Galerucinae</taxon>
        <taxon>Diabroticina</taxon>
        <taxon>Diabroticites</taxon>
        <taxon>Diabrotica</taxon>
    </lineage>
</organism>
<dbReference type="PANTHER" id="PTHR13448:SF0">
    <property type="entry name" value="TRANSMEMBRANE PROTEIN 214"/>
    <property type="match status" value="1"/>
</dbReference>
<evidence type="ECO:0000256" key="6">
    <source>
        <dbReference type="ARBA" id="ARBA00022824"/>
    </source>
</evidence>
<comment type="similarity">
    <text evidence="2">Belongs to the TMEM214 family.</text>
</comment>
<keyword evidence="4" id="KW-0812">Transmembrane</keyword>
<evidence type="ECO:0000256" key="10">
    <source>
        <dbReference type="ARBA" id="ARBA00024938"/>
    </source>
</evidence>
<dbReference type="InterPro" id="IPR019308">
    <property type="entry name" value="TMEM214"/>
</dbReference>
<dbReference type="AlphaFoldDB" id="A0A9N9SRE1"/>
<dbReference type="GO" id="GO:0005794">
    <property type="term" value="C:Golgi apparatus"/>
    <property type="evidence" value="ECO:0007669"/>
    <property type="project" value="TreeGrafter"/>
</dbReference>
<dbReference type="OrthoDB" id="10022292at2759"/>
<evidence type="ECO:0000313" key="12">
    <source>
        <dbReference type="EMBL" id="CAG9830148.1"/>
    </source>
</evidence>
<accession>A0A9N9SRE1</accession>
<evidence type="ECO:0008006" key="14">
    <source>
        <dbReference type="Google" id="ProtNLM"/>
    </source>
</evidence>
<proteinExistence type="inferred from homology"/>
<gene>
    <name evidence="12" type="ORF">DIABBA_LOCUS3876</name>
</gene>
<evidence type="ECO:0000256" key="9">
    <source>
        <dbReference type="ARBA" id="ARBA00023180"/>
    </source>
</evidence>
<keyword evidence="8" id="KW-0472">Membrane</keyword>
<comment type="function">
    <text evidence="10">Critical mediator, in cooperation with CASP4, of endoplasmic reticulum-stress induced apoptosis. Required or the activation of CASP4 following endoplasmic reticulum stress.</text>
</comment>
<evidence type="ECO:0000256" key="11">
    <source>
        <dbReference type="SAM" id="MobiDB-lite"/>
    </source>
</evidence>
<comment type="subunit">
    <text evidence="3">Constitutively interacts with CASP4; required for the localization of procaspase 4 to the ER.</text>
</comment>
<keyword evidence="5" id="KW-0053">Apoptosis</keyword>
<dbReference type="Pfam" id="PF10151">
    <property type="entry name" value="TMEM214"/>
    <property type="match status" value="1"/>
</dbReference>
<keyword evidence="9" id="KW-0325">Glycoprotein</keyword>
<evidence type="ECO:0000313" key="13">
    <source>
        <dbReference type="Proteomes" id="UP001153709"/>
    </source>
</evidence>
<reference evidence="12" key="1">
    <citation type="submission" date="2022-01" db="EMBL/GenBank/DDBJ databases">
        <authorList>
            <person name="King R."/>
        </authorList>
    </citation>
    <scope>NUCLEOTIDE SEQUENCE</scope>
</reference>
<feature type="region of interest" description="Disordered" evidence="11">
    <location>
        <begin position="54"/>
        <end position="95"/>
    </location>
</feature>
<feature type="compositionally biased region" description="Basic and acidic residues" evidence="11">
    <location>
        <begin position="56"/>
        <end position="87"/>
    </location>
</feature>
<dbReference type="GO" id="GO:0006915">
    <property type="term" value="P:apoptotic process"/>
    <property type="evidence" value="ECO:0007669"/>
    <property type="project" value="UniProtKB-KW"/>
</dbReference>
<feature type="region of interest" description="Disordered" evidence="11">
    <location>
        <begin position="1"/>
        <end position="31"/>
    </location>
</feature>
<evidence type="ECO:0000256" key="7">
    <source>
        <dbReference type="ARBA" id="ARBA00022989"/>
    </source>
</evidence>
<keyword evidence="13" id="KW-1185">Reference proteome</keyword>
<dbReference type="EMBL" id="OU898277">
    <property type="protein sequence ID" value="CAG9830148.1"/>
    <property type="molecule type" value="Genomic_DNA"/>
</dbReference>
<protein>
    <recommendedName>
        <fullName evidence="14">Transmembrane protein 214-A</fullName>
    </recommendedName>
</protein>
<name>A0A9N9SRE1_DIABA</name>
<dbReference type="GO" id="GO:0005789">
    <property type="term" value="C:endoplasmic reticulum membrane"/>
    <property type="evidence" value="ECO:0007669"/>
    <property type="project" value="UniProtKB-SubCell"/>
</dbReference>
<evidence type="ECO:0000256" key="2">
    <source>
        <dbReference type="ARBA" id="ARBA00007984"/>
    </source>
</evidence>
<dbReference type="Proteomes" id="UP001153709">
    <property type="component" value="Chromosome 2"/>
</dbReference>
<dbReference type="PANTHER" id="PTHR13448">
    <property type="entry name" value="TRANSMEMBRANE PROTEIN 214"/>
    <property type="match status" value="1"/>
</dbReference>
<evidence type="ECO:0000256" key="5">
    <source>
        <dbReference type="ARBA" id="ARBA00022703"/>
    </source>
</evidence>
<keyword evidence="6" id="KW-0256">Endoplasmic reticulum</keyword>
<evidence type="ECO:0000256" key="4">
    <source>
        <dbReference type="ARBA" id="ARBA00022692"/>
    </source>
</evidence>
<sequence>MSGQWEVVTKKRDKGSKLPVPKVNNPKEIKNNKNILNGVKIEEVLPKAQVQSLYGKSKENKVQDKNKPKESVKKAAVKKDKPVEPPKPKPPKSIESALNSIDVNEFKDIYEKNRNHFPDAPIVWLKELVQYLNQKIPIESHDPVFASKPVSYPLNVVPSGLLSIIDKVVKEAGKNNAQLFFDICLTSMATDMSKGLPPLGYKIFLQHIALQEPRLITENLQKHVSLRNSYQNRPNIGQSILWGVSHVGYKDFSSGLTVFQDLFLPLIDMKNYSRYILTYLVNLIKNNKEKSLTLEESLSILNIVYSNRKNMPNDLVQEISTNVARIKPLYSKKSGSSNIEIMLKNIVLNNNASYQKCLCDILVEAFHQDQSALSAWSKAYSKNVQSSAVVLEHISNNWSTVSHKINKSALTNLLNNLSTVNVELSSKKRKEEGLKSSINSIQKIQEQLAIKKKGGFPYKFLILLTLAVGGVISYDIKQHGSWNDSLTRKTLKEYKVCEYSHLAIDKAKGGLHWTSEKIEEQFPGLQQNVAIFSEPYVELLVNLGKIGRNVAFNVKDVIVEKYPVVVESVEAYLPGLVENSQKAISEVYVTSVLYFNRGVDYLKNEVFVGQLSPENMQRVVVEAFNTTQQKAVEYYHWIYKKVQTSIK</sequence>
<evidence type="ECO:0000256" key="1">
    <source>
        <dbReference type="ARBA" id="ARBA00004477"/>
    </source>
</evidence>
<comment type="subcellular location">
    <subcellularLocation>
        <location evidence="1">Endoplasmic reticulum membrane</location>
        <topology evidence="1">Multi-pass membrane protein</topology>
    </subcellularLocation>
</comment>
<keyword evidence="7" id="KW-1133">Transmembrane helix</keyword>
<evidence type="ECO:0000256" key="3">
    <source>
        <dbReference type="ARBA" id="ARBA00011720"/>
    </source>
</evidence>